<evidence type="ECO:0000313" key="1">
    <source>
        <dbReference type="EMBL" id="KZM97262.1"/>
    </source>
</evidence>
<reference evidence="2" key="2">
    <citation type="submission" date="2022-03" db="EMBL/GenBank/DDBJ databases">
        <title>Draft title - Genomic analysis of global carrot germplasm unveils the trajectory of domestication and the origin of high carotenoid orange carrot.</title>
        <authorList>
            <person name="Iorizzo M."/>
            <person name="Ellison S."/>
            <person name="Senalik D."/>
            <person name="Macko-Podgorni A."/>
            <person name="Grzebelus D."/>
            <person name="Bostan H."/>
            <person name="Rolling W."/>
            <person name="Curaba J."/>
            <person name="Simon P."/>
        </authorList>
    </citation>
    <scope>NUCLEOTIDE SEQUENCE</scope>
    <source>
        <tissue evidence="2">Leaf</tissue>
    </source>
</reference>
<evidence type="ECO:0000313" key="3">
    <source>
        <dbReference type="Proteomes" id="UP000077755"/>
    </source>
</evidence>
<dbReference type="Gramene" id="KZM97262">
    <property type="protein sequence ID" value="KZM97262"/>
    <property type="gene ID" value="DCAR_015376"/>
</dbReference>
<protein>
    <submittedName>
        <fullName evidence="1">Uncharacterized protein</fullName>
    </submittedName>
</protein>
<sequence>MKGAEQTIAWIPEEGSSSMTYQYVTVHQNEVNPFHANNGRCWSARGIYSYFGLNRHLGHWGIVSAVCTPEPGCRLCTMGTTDTAE</sequence>
<evidence type="ECO:0000313" key="2">
    <source>
        <dbReference type="EMBL" id="WOG96062.1"/>
    </source>
</evidence>
<accession>A0A162A7C7</accession>
<organism evidence="1">
    <name type="scientific">Daucus carota subsp. sativus</name>
    <name type="common">Carrot</name>
    <dbReference type="NCBI Taxonomy" id="79200"/>
    <lineage>
        <taxon>Eukaryota</taxon>
        <taxon>Viridiplantae</taxon>
        <taxon>Streptophyta</taxon>
        <taxon>Embryophyta</taxon>
        <taxon>Tracheophyta</taxon>
        <taxon>Spermatophyta</taxon>
        <taxon>Magnoliopsida</taxon>
        <taxon>eudicotyledons</taxon>
        <taxon>Gunneridae</taxon>
        <taxon>Pentapetalae</taxon>
        <taxon>asterids</taxon>
        <taxon>campanulids</taxon>
        <taxon>Apiales</taxon>
        <taxon>Apiaceae</taxon>
        <taxon>Apioideae</taxon>
        <taxon>Scandiceae</taxon>
        <taxon>Daucinae</taxon>
        <taxon>Daucus</taxon>
        <taxon>Daucus sect. Daucus</taxon>
    </lineage>
</organism>
<dbReference type="EMBL" id="LNRQ01000004">
    <property type="protein sequence ID" value="KZM97262.1"/>
    <property type="molecule type" value="Genomic_DNA"/>
</dbReference>
<dbReference type="Proteomes" id="UP000077755">
    <property type="component" value="Chromosome 4"/>
</dbReference>
<gene>
    <name evidence="1" type="ORF">DCAR_015376</name>
    <name evidence="2" type="ORF">DCAR_0415392</name>
</gene>
<keyword evidence="3" id="KW-1185">Reference proteome</keyword>
<name>A0A162A7C7_DAUCS</name>
<dbReference type="EMBL" id="CP093346">
    <property type="protein sequence ID" value="WOG96062.1"/>
    <property type="molecule type" value="Genomic_DNA"/>
</dbReference>
<proteinExistence type="predicted"/>
<reference evidence="1" key="1">
    <citation type="journal article" date="2016" name="Nat. Genet.">
        <title>A high-quality carrot genome assembly provides new insights into carotenoid accumulation and asterid genome evolution.</title>
        <authorList>
            <person name="Iorizzo M."/>
            <person name="Ellison S."/>
            <person name="Senalik D."/>
            <person name="Zeng P."/>
            <person name="Satapoomin P."/>
            <person name="Huang J."/>
            <person name="Bowman M."/>
            <person name="Iovene M."/>
            <person name="Sanseverino W."/>
            <person name="Cavagnaro P."/>
            <person name="Yildiz M."/>
            <person name="Macko-Podgorni A."/>
            <person name="Moranska E."/>
            <person name="Grzebelus E."/>
            <person name="Grzebelus D."/>
            <person name="Ashrafi H."/>
            <person name="Zheng Z."/>
            <person name="Cheng S."/>
            <person name="Spooner D."/>
            <person name="Van Deynze A."/>
            <person name="Simon P."/>
        </authorList>
    </citation>
    <scope>NUCLEOTIDE SEQUENCE [LARGE SCALE GENOMIC DNA]</scope>
    <source>
        <tissue evidence="1">Leaf</tissue>
    </source>
</reference>
<dbReference type="AlphaFoldDB" id="A0A162A7C7"/>